<evidence type="ECO:0000313" key="2">
    <source>
        <dbReference type="Proteomes" id="UP000887563"/>
    </source>
</evidence>
<evidence type="ECO:0000313" key="3">
    <source>
        <dbReference type="WBParaSite" id="Minc3s01219g21818"/>
    </source>
</evidence>
<proteinExistence type="predicted"/>
<reference evidence="3" key="1">
    <citation type="submission" date="2022-11" db="UniProtKB">
        <authorList>
            <consortium name="WormBaseParasite"/>
        </authorList>
    </citation>
    <scope>IDENTIFICATION</scope>
</reference>
<evidence type="ECO:0000256" key="1">
    <source>
        <dbReference type="SAM" id="SignalP"/>
    </source>
</evidence>
<protein>
    <submittedName>
        <fullName evidence="3">Candidate secreted effector</fullName>
    </submittedName>
</protein>
<sequence>MHAKRIHLSQLLYLLPLYIHQLCIFQLPHVLHLLNVHFGFELLVSLRTIEQLPSVQAADG</sequence>
<keyword evidence="2" id="KW-1185">Reference proteome</keyword>
<feature type="chain" id="PRO_5036781529" evidence="1">
    <location>
        <begin position="22"/>
        <end position="60"/>
    </location>
</feature>
<dbReference type="AlphaFoldDB" id="A0A914M305"/>
<dbReference type="Proteomes" id="UP000887563">
    <property type="component" value="Unplaced"/>
</dbReference>
<name>A0A914M305_MELIC</name>
<organism evidence="2 3">
    <name type="scientific">Meloidogyne incognita</name>
    <name type="common">Southern root-knot nematode worm</name>
    <name type="synonym">Oxyuris incognita</name>
    <dbReference type="NCBI Taxonomy" id="6306"/>
    <lineage>
        <taxon>Eukaryota</taxon>
        <taxon>Metazoa</taxon>
        <taxon>Ecdysozoa</taxon>
        <taxon>Nematoda</taxon>
        <taxon>Chromadorea</taxon>
        <taxon>Rhabditida</taxon>
        <taxon>Tylenchina</taxon>
        <taxon>Tylenchomorpha</taxon>
        <taxon>Tylenchoidea</taxon>
        <taxon>Meloidogynidae</taxon>
        <taxon>Meloidogyninae</taxon>
        <taxon>Meloidogyne</taxon>
        <taxon>Meloidogyne incognita group</taxon>
    </lineage>
</organism>
<dbReference type="WBParaSite" id="Minc3s01219g21818">
    <property type="protein sequence ID" value="Minc3s01219g21818"/>
    <property type="gene ID" value="Minc3s01219g21818"/>
</dbReference>
<keyword evidence="1" id="KW-0732">Signal</keyword>
<accession>A0A914M305</accession>
<feature type="signal peptide" evidence="1">
    <location>
        <begin position="1"/>
        <end position="21"/>
    </location>
</feature>